<dbReference type="InterPro" id="IPR004046">
    <property type="entry name" value="GST_C"/>
</dbReference>
<dbReference type="Pfam" id="PF14497">
    <property type="entry name" value="GST_C_3"/>
    <property type="match status" value="1"/>
</dbReference>
<dbReference type="Gene3D" id="1.20.1050.130">
    <property type="match status" value="1"/>
</dbReference>
<evidence type="ECO:0000313" key="3">
    <source>
        <dbReference type="EMBL" id="KAF2120496.1"/>
    </source>
</evidence>
<proteinExistence type="predicted"/>
<keyword evidence="3" id="KW-0808">Transferase</keyword>
<dbReference type="EMBL" id="ML977313">
    <property type="protein sequence ID" value="KAF2120496.1"/>
    <property type="molecule type" value="Genomic_DNA"/>
</dbReference>
<accession>A0A6A5ZMV1</accession>
<organism evidence="3 4">
    <name type="scientific">Lophiotrema nucula</name>
    <dbReference type="NCBI Taxonomy" id="690887"/>
    <lineage>
        <taxon>Eukaryota</taxon>
        <taxon>Fungi</taxon>
        <taxon>Dikarya</taxon>
        <taxon>Ascomycota</taxon>
        <taxon>Pezizomycotina</taxon>
        <taxon>Dothideomycetes</taxon>
        <taxon>Pleosporomycetidae</taxon>
        <taxon>Pleosporales</taxon>
        <taxon>Lophiotremataceae</taxon>
        <taxon>Lophiotrema</taxon>
    </lineage>
</organism>
<sequence length="230" mass="26358">MPTTKKIGTPGPKNDKIGGVPTIHYFDFKSRGRGQAVRLLWEDAGIAYEDVRYTFDEYPKYKTTKIAEMNPTSTIPVIELNGNILTQSYAILRHFSRLLGAYDGKSEEEKFFVDQICDIVIDWRSLFIQAFFSPNKDTTYPEHCKTCRPDFLKAINTHLMNNDLSQSGPFIIGDTFTNADIVLYQILHDENLVQEERKGLVEYERLRTLVDGVEGREGVRNFLGSERYLG</sequence>
<name>A0A6A5ZMV1_9PLEO</name>
<reference evidence="3" key="1">
    <citation type="journal article" date="2020" name="Stud. Mycol.">
        <title>101 Dothideomycetes genomes: a test case for predicting lifestyles and emergence of pathogens.</title>
        <authorList>
            <person name="Haridas S."/>
            <person name="Albert R."/>
            <person name="Binder M."/>
            <person name="Bloem J."/>
            <person name="Labutti K."/>
            <person name="Salamov A."/>
            <person name="Andreopoulos B."/>
            <person name="Baker S."/>
            <person name="Barry K."/>
            <person name="Bills G."/>
            <person name="Bluhm B."/>
            <person name="Cannon C."/>
            <person name="Castanera R."/>
            <person name="Culley D."/>
            <person name="Daum C."/>
            <person name="Ezra D."/>
            <person name="Gonzalez J."/>
            <person name="Henrissat B."/>
            <person name="Kuo A."/>
            <person name="Liang C."/>
            <person name="Lipzen A."/>
            <person name="Lutzoni F."/>
            <person name="Magnuson J."/>
            <person name="Mondo S."/>
            <person name="Nolan M."/>
            <person name="Ohm R."/>
            <person name="Pangilinan J."/>
            <person name="Park H.-J."/>
            <person name="Ramirez L."/>
            <person name="Alfaro M."/>
            <person name="Sun H."/>
            <person name="Tritt A."/>
            <person name="Yoshinaga Y."/>
            <person name="Zwiers L.-H."/>
            <person name="Turgeon B."/>
            <person name="Goodwin S."/>
            <person name="Spatafora J."/>
            <person name="Crous P."/>
            <person name="Grigoriev I."/>
        </authorList>
    </citation>
    <scope>NUCLEOTIDE SEQUENCE</scope>
    <source>
        <strain evidence="3">CBS 627.86</strain>
    </source>
</reference>
<dbReference type="SUPFAM" id="SSF52833">
    <property type="entry name" value="Thioredoxin-like"/>
    <property type="match status" value="1"/>
</dbReference>
<dbReference type="PROSITE" id="PS50405">
    <property type="entry name" value="GST_CTER"/>
    <property type="match status" value="1"/>
</dbReference>
<evidence type="ECO:0000259" key="2">
    <source>
        <dbReference type="PROSITE" id="PS50405"/>
    </source>
</evidence>
<gene>
    <name evidence="3" type="ORF">BDV96DRAFT_641174</name>
</gene>
<dbReference type="InterPro" id="IPR050213">
    <property type="entry name" value="GST_superfamily"/>
</dbReference>
<dbReference type="Pfam" id="PF02798">
    <property type="entry name" value="GST_N"/>
    <property type="match status" value="1"/>
</dbReference>
<dbReference type="InterPro" id="IPR036249">
    <property type="entry name" value="Thioredoxin-like_sf"/>
</dbReference>
<dbReference type="PANTHER" id="PTHR11571:SF150">
    <property type="entry name" value="GLUTATHIONE S-TRANSFERASE"/>
    <property type="match status" value="1"/>
</dbReference>
<feature type="domain" description="GST C-terminal" evidence="2">
    <location>
        <begin position="106"/>
        <end position="230"/>
    </location>
</feature>
<keyword evidence="4" id="KW-1185">Reference proteome</keyword>
<dbReference type="PROSITE" id="PS50404">
    <property type="entry name" value="GST_NTER"/>
    <property type="match status" value="1"/>
</dbReference>
<dbReference type="AlphaFoldDB" id="A0A6A5ZMV1"/>
<dbReference type="PANTHER" id="PTHR11571">
    <property type="entry name" value="GLUTATHIONE S-TRANSFERASE"/>
    <property type="match status" value="1"/>
</dbReference>
<dbReference type="InterPro" id="IPR004045">
    <property type="entry name" value="Glutathione_S-Trfase_N"/>
</dbReference>
<dbReference type="InterPro" id="IPR040079">
    <property type="entry name" value="Glutathione_S-Trfase"/>
</dbReference>
<dbReference type="CDD" id="cd03039">
    <property type="entry name" value="GST_N_Sigma_like"/>
    <property type="match status" value="1"/>
</dbReference>
<dbReference type="Proteomes" id="UP000799770">
    <property type="component" value="Unassembled WGS sequence"/>
</dbReference>
<dbReference type="OrthoDB" id="414243at2759"/>
<evidence type="ECO:0000313" key="4">
    <source>
        <dbReference type="Proteomes" id="UP000799770"/>
    </source>
</evidence>
<dbReference type="GO" id="GO:0004364">
    <property type="term" value="F:glutathione transferase activity"/>
    <property type="evidence" value="ECO:0007669"/>
    <property type="project" value="TreeGrafter"/>
</dbReference>
<dbReference type="InterPro" id="IPR036282">
    <property type="entry name" value="Glutathione-S-Trfase_C_sf"/>
</dbReference>
<dbReference type="InterPro" id="IPR010987">
    <property type="entry name" value="Glutathione-S-Trfase_C-like"/>
</dbReference>
<dbReference type="GO" id="GO:0006749">
    <property type="term" value="P:glutathione metabolic process"/>
    <property type="evidence" value="ECO:0007669"/>
    <property type="project" value="TreeGrafter"/>
</dbReference>
<dbReference type="SUPFAM" id="SSF47616">
    <property type="entry name" value="GST C-terminal domain-like"/>
    <property type="match status" value="1"/>
</dbReference>
<feature type="domain" description="GST N-terminal" evidence="1">
    <location>
        <begin position="21"/>
        <end position="103"/>
    </location>
</feature>
<dbReference type="SFLD" id="SFLDS00019">
    <property type="entry name" value="Glutathione_Transferase_(cytos"/>
    <property type="match status" value="1"/>
</dbReference>
<evidence type="ECO:0000259" key="1">
    <source>
        <dbReference type="PROSITE" id="PS50404"/>
    </source>
</evidence>
<protein>
    <submittedName>
        <fullName evidence="3">Glutathione S-transferase-like protein</fullName>
    </submittedName>
</protein>